<proteinExistence type="predicted"/>
<name>A0A2G8JB76_STIJA</name>
<dbReference type="AlphaFoldDB" id="A0A2G8JB76"/>
<reference evidence="1 2" key="1">
    <citation type="journal article" date="2017" name="PLoS Biol.">
        <title>The sea cucumber genome provides insights into morphological evolution and visceral regeneration.</title>
        <authorList>
            <person name="Zhang X."/>
            <person name="Sun L."/>
            <person name="Yuan J."/>
            <person name="Sun Y."/>
            <person name="Gao Y."/>
            <person name="Zhang L."/>
            <person name="Li S."/>
            <person name="Dai H."/>
            <person name="Hamel J.F."/>
            <person name="Liu C."/>
            <person name="Yu Y."/>
            <person name="Liu S."/>
            <person name="Lin W."/>
            <person name="Guo K."/>
            <person name="Jin S."/>
            <person name="Xu P."/>
            <person name="Storey K.B."/>
            <person name="Huan P."/>
            <person name="Zhang T."/>
            <person name="Zhou Y."/>
            <person name="Zhang J."/>
            <person name="Lin C."/>
            <person name="Li X."/>
            <person name="Xing L."/>
            <person name="Huo D."/>
            <person name="Sun M."/>
            <person name="Wang L."/>
            <person name="Mercier A."/>
            <person name="Li F."/>
            <person name="Yang H."/>
            <person name="Xiang J."/>
        </authorList>
    </citation>
    <scope>NUCLEOTIDE SEQUENCE [LARGE SCALE GENOMIC DNA]</scope>
    <source>
        <strain evidence="1">Shaxun</strain>
        <tissue evidence="1">Muscle</tissue>
    </source>
</reference>
<evidence type="ECO:0000313" key="2">
    <source>
        <dbReference type="Proteomes" id="UP000230750"/>
    </source>
</evidence>
<sequence length="183" mass="20609">MQKKLAGIALSTDSIEPADLPRFRLPKYKKSKSRKWNSTLSRSIDFNKGLLVHEEMKMRVDYLQKLQDTAENTNKLQDAAENTNKMQGAAENTNKMQGFAENTNNNNEGLEECQLGGYSVQSVSRVVWASLAKEGSGVHVKIPHVGKYQIKQPRAPHTTLAEYRKQLRKKKGETQAAPSDELH</sequence>
<organism evidence="1 2">
    <name type="scientific">Stichopus japonicus</name>
    <name type="common">Sea cucumber</name>
    <dbReference type="NCBI Taxonomy" id="307972"/>
    <lineage>
        <taxon>Eukaryota</taxon>
        <taxon>Metazoa</taxon>
        <taxon>Echinodermata</taxon>
        <taxon>Eleutherozoa</taxon>
        <taxon>Echinozoa</taxon>
        <taxon>Holothuroidea</taxon>
        <taxon>Aspidochirotacea</taxon>
        <taxon>Aspidochirotida</taxon>
        <taxon>Stichopodidae</taxon>
        <taxon>Apostichopus</taxon>
    </lineage>
</organism>
<protein>
    <submittedName>
        <fullName evidence="1">Uncharacterized protein</fullName>
    </submittedName>
</protein>
<gene>
    <name evidence="1" type="ORF">BSL78_30191</name>
</gene>
<accession>A0A2G8JB76</accession>
<evidence type="ECO:0000313" key="1">
    <source>
        <dbReference type="EMBL" id="PIK32997.1"/>
    </source>
</evidence>
<dbReference type="EMBL" id="MRZV01002827">
    <property type="protein sequence ID" value="PIK32997.1"/>
    <property type="molecule type" value="Genomic_DNA"/>
</dbReference>
<dbReference type="Proteomes" id="UP000230750">
    <property type="component" value="Unassembled WGS sequence"/>
</dbReference>
<keyword evidence="2" id="KW-1185">Reference proteome</keyword>
<comment type="caution">
    <text evidence="1">The sequence shown here is derived from an EMBL/GenBank/DDBJ whole genome shotgun (WGS) entry which is preliminary data.</text>
</comment>